<proteinExistence type="predicted"/>
<reference evidence="1 2" key="1">
    <citation type="submission" date="2019-03" db="EMBL/GenBank/DDBJ databases">
        <title>First draft genome of Liparis tanakae, snailfish: a comprehensive survey of snailfish specific genes.</title>
        <authorList>
            <person name="Kim W."/>
            <person name="Song I."/>
            <person name="Jeong J.-H."/>
            <person name="Kim D."/>
            <person name="Kim S."/>
            <person name="Ryu S."/>
            <person name="Song J.Y."/>
            <person name="Lee S.K."/>
        </authorList>
    </citation>
    <scope>NUCLEOTIDE SEQUENCE [LARGE SCALE GENOMIC DNA]</scope>
    <source>
        <tissue evidence="1">Muscle</tissue>
    </source>
</reference>
<evidence type="ECO:0000313" key="2">
    <source>
        <dbReference type="Proteomes" id="UP000314294"/>
    </source>
</evidence>
<comment type="caution">
    <text evidence="1">The sequence shown here is derived from an EMBL/GenBank/DDBJ whole genome shotgun (WGS) entry which is preliminary data.</text>
</comment>
<accession>A0A4Z2EQS5</accession>
<gene>
    <name evidence="1" type="ORF">EYF80_058673</name>
</gene>
<organism evidence="1 2">
    <name type="scientific">Liparis tanakae</name>
    <name type="common">Tanaka's snailfish</name>
    <dbReference type="NCBI Taxonomy" id="230148"/>
    <lineage>
        <taxon>Eukaryota</taxon>
        <taxon>Metazoa</taxon>
        <taxon>Chordata</taxon>
        <taxon>Craniata</taxon>
        <taxon>Vertebrata</taxon>
        <taxon>Euteleostomi</taxon>
        <taxon>Actinopterygii</taxon>
        <taxon>Neopterygii</taxon>
        <taxon>Teleostei</taxon>
        <taxon>Neoteleostei</taxon>
        <taxon>Acanthomorphata</taxon>
        <taxon>Eupercaria</taxon>
        <taxon>Perciformes</taxon>
        <taxon>Cottioidei</taxon>
        <taxon>Cottales</taxon>
        <taxon>Liparidae</taxon>
        <taxon>Liparis</taxon>
    </lineage>
</organism>
<evidence type="ECO:0000313" key="1">
    <source>
        <dbReference type="EMBL" id="TNN31175.1"/>
    </source>
</evidence>
<name>A0A4Z2EQS5_9TELE</name>
<dbReference type="AlphaFoldDB" id="A0A4Z2EQS5"/>
<dbReference type="Proteomes" id="UP000314294">
    <property type="component" value="Unassembled WGS sequence"/>
</dbReference>
<sequence length="138" mass="14776">MDHESLDSGTTGVTLKERERWSHFNAAPGVVEDGVLVAGHRGVQLLQHDLHAAAAVHEAPDVVHHGSLTVHAGAVEHAEREVILAIKVHGDNPADDKQTNISKIHKKPTRTEILYGHGVSHVNGVYHGLTQGLGALLD</sequence>
<keyword evidence="2" id="KW-1185">Reference proteome</keyword>
<dbReference type="EMBL" id="SRLO01003732">
    <property type="protein sequence ID" value="TNN31175.1"/>
    <property type="molecule type" value="Genomic_DNA"/>
</dbReference>
<protein>
    <submittedName>
        <fullName evidence="1">Uncharacterized protein</fullName>
    </submittedName>
</protein>